<dbReference type="Proteomes" id="UP000199695">
    <property type="component" value="Unassembled WGS sequence"/>
</dbReference>
<evidence type="ECO:0000313" key="1">
    <source>
        <dbReference type="EMBL" id="SEM97987.1"/>
    </source>
</evidence>
<accession>A0A1H8CUZ9</accession>
<dbReference type="AlphaFoldDB" id="A0A1H8CUZ9"/>
<dbReference type="RefSeq" id="WP_089966216.1">
    <property type="nucleotide sequence ID" value="NZ_FOCQ01000004.1"/>
</dbReference>
<evidence type="ECO:0000313" key="2">
    <source>
        <dbReference type="Proteomes" id="UP000199695"/>
    </source>
</evidence>
<reference evidence="1 2" key="1">
    <citation type="submission" date="2016-10" db="EMBL/GenBank/DDBJ databases">
        <authorList>
            <person name="de Groot N.N."/>
        </authorList>
    </citation>
    <scope>NUCLEOTIDE SEQUENCE [LARGE SCALE GENOMIC DNA]</scope>
    <source>
        <strain evidence="1 2">DSM 46701</strain>
    </source>
</reference>
<keyword evidence="2" id="KW-1185">Reference proteome</keyword>
<gene>
    <name evidence="1" type="ORF">SAMN05444955_10494</name>
</gene>
<proteinExistence type="predicted"/>
<sequence length="95" mass="10975">MKKVVVAIILILSLFFAYKTWFEPETNSVGGQFKIIDKKGDWIIVQSEAGEKYKVHVESEDLWLVLELNKKYALSFSKQGNEEYHLDQIVGVPKQ</sequence>
<protein>
    <submittedName>
        <fullName evidence="1">Uncharacterized protein</fullName>
    </submittedName>
</protein>
<organism evidence="1 2">
    <name type="scientific">Lihuaxuella thermophila</name>
    <dbReference type="NCBI Taxonomy" id="1173111"/>
    <lineage>
        <taxon>Bacteria</taxon>
        <taxon>Bacillati</taxon>
        <taxon>Bacillota</taxon>
        <taxon>Bacilli</taxon>
        <taxon>Bacillales</taxon>
        <taxon>Thermoactinomycetaceae</taxon>
        <taxon>Lihuaxuella</taxon>
    </lineage>
</organism>
<name>A0A1H8CUZ9_9BACL</name>
<dbReference type="EMBL" id="FOCQ01000004">
    <property type="protein sequence ID" value="SEM97987.1"/>
    <property type="molecule type" value="Genomic_DNA"/>
</dbReference>